<keyword evidence="9" id="KW-1185">Reference proteome</keyword>
<dbReference type="GO" id="GO:0000049">
    <property type="term" value="F:tRNA binding"/>
    <property type="evidence" value="ECO:0007669"/>
    <property type="project" value="UniProtKB-UniRule"/>
</dbReference>
<dbReference type="PATRIC" id="fig|1136941.3.peg.4244"/>
<sequence length="145" mass="15523">MSADSARISRKSDFTRTLSKGVRVSARDLTLNVAPVGADWPDSTELRPDVALCGGPWLGLIVSKKVGNAVVRHRTARRLRHAFAAVAAEALPRETFVVIRAYPGIVERSSTDLEAELRSALRHRKVVAAVGRAAADTTEGPGARA</sequence>
<dbReference type="GO" id="GO:0030677">
    <property type="term" value="C:ribonuclease P complex"/>
    <property type="evidence" value="ECO:0007669"/>
    <property type="project" value="TreeGrafter"/>
</dbReference>
<dbReference type="AlphaFoldDB" id="A0A0N9NKD0"/>
<dbReference type="HAMAP" id="MF_00227">
    <property type="entry name" value="RNase_P"/>
    <property type="match status" value="1"/>
</dbReference>
<reference evidence="8 9" key="2">
    <citation type="journal article" date="2017" name="Int. J. Syst. Evol. Microbiol.">
        <title>Gordonia phthalatica sp. nov., a di-n-butyl phthalate-degrading bacterium isolated from activated sludge.</title>
        <authorList>
            <person name="Jin D."/>
            <person name="Kong X."/>
            <person name="Jia M."/>
            <person name="Yu X."/>
            <person name="Wang X."/>
            <person name="Zhuang X."/>
            <person name="Deng Y."/>
            <person name="Bai Z."/>
        </authorList>
    </citation>
    <scope>NUCLEOTIDE SEQUENCE [LARGE SCALE GENOMIC DNA]</scope>
    <source>
        <strain evidence="8 9">QH-11</strain>
    </source>
</reference>
<dbReference type="EMBL" id="CP011853">
    <property type="protein sequence ID" value="ALG86473.1"/>
    <property type="molecule type" value="Genomic_DNA"/>
</dbReference>
<keyword evidence="3 6" id="KW-0255">Endonuclease</keyword>
<evidence type="ECO:0000256" key="3">
    <source>
        <dbReference type="ARBA" id="ARBA00022759"/>
    </source>
</evidence>
<comment type="function">
    <text evidence="6">RNaseP catalyzes the removal of the 5'-leader sequence from pre-tRNA to produce the mature 5'-terminus. It can also cleave other RNA substrates such as 4.5S RNA. The protein component plays an auxiliary but essential role in vivo by binding to the 5'-leader sequence and broadening the substrate specificity of the ribozyme.</text>
</comment>
<dbReference type="PANTHER" id="PTHR33992">
    <property type="entry name" value="RIBONUCLEASE P PROTEIN COMPONENT"/>
    <property type="match status" value="1"/>
</dbReference>
<dbReference type="STRING" id="1136941.ACH46_20710"/>
<protein>
    <recommendedName>
        <fullName evidence="6 7">Ribonuclease P protein component</fullName>
        <shortName evidence="6">RNase P protein</shortName>
        <shortName evidence="6">RNaseP protein</shortName>
        <ecNumber evidence="6 7">3.1.26.5</ecNumber>
    </recommendedName>
    <alternativeName>
        <fullName evidence="6">Protein C5</fullName>
    </alternativeName>
</protein>
<dbReference type="Proteomes" id="UP000063789">
    <property type="component" value="Chromosome"/>
</dbReference>
<dbReference type="GO" id="GO:0001682">
    <property type="term" value="P:tRNA 5'-leader removal"/>
    <property type="evidence" value="ECO:0007669"/>
    <property type="project" value="UniProtKB-UniRule"/>
</dbReference>
<accession>A0A0N9NKD0</accession>
<dbReference type="RefSeq" id="WP_062394771.1">
    <property type="nucleotide sequence ID" value="NZ_CP011853.1"/>
</dbReference>
<keyword evidence="1 6" id="KW-0819">tRNA processing</keyword>
<keyword evidence="2 6" id="KW-0540">Nuclease</keyword>
<keyword evidence="5 6" id="KW-0694">RNA-binding</keyword>
<name>A0A0N9NKD0_9ACTN</name>
<evidence type="ECO:0000256" key="1">
    <source>
        <dbReference type="ARBA" id="ARBA00022694"/>
    </source>
</evidence>
<dbReference type="PANTHER" id="PTHR33992:SF1">
    <property type="entry name" value="RIBONUCLEASE P PROTEIN COMPONENT"/>
    <property type="match status" value="1"/>
</dbReference>
<organism evidence="8 9">
    <name type="scientific">Gordonia phthalatica</name>
    <dbReference type="NCBI Taxonomy" id="1136941"/>
    <lineage>
        <taxon>Bacteria</taxon>
        <taxon>Bacillati</taxon>
        <taxon>Actinomycetota</taxon>
        <taxon>Actinomycetes</taxon>
        <taxon>Mycobacteriales</taxon>
        <taxon>Gordoniaceae</taxon>
        <taxon>Gordonia</taxon>
    </lineage>
</organism>
<dbReference type="NCBIfam" id="TIGR00188">
    <property type="entry name" value="rnpA"/>
    <property type="match status" value="1"/>
</dbReference>
<evidence type="ECO:0000256" key="5">
    <source>
        <dbReference type="ARBA" id="ARBA00022884"/>
    </source>
</evidence>
<dbReference type="InterPro" id="IPR014721">
    <property type="entry name" value="Ribsml_uS5_D2-typ_fold_subgr"/>
</dbReference>
<dbReference type="GO" id="GO:0042781">
    <property type="term" value="F:3'-tRNA processing endoribonuclease activity"/>
    <property type="evidence" value="ECO:0007669"/>
    <property type="project" value="TreeGrafter"/>
</dbReference>
<comment type="similarity">
    <text evidence="6">Belongs to the RnpA family.</text>
</comment>
<dbReference type="SUPFAM" id="SSF54211">
    <property type="entry name" value="Ribosomal protein S5 domain 2-like"/>
    <property type="match status" value="1"/>
</dbReference>
<comment type="subunit">
    <text evidence="6">Consists of a catalytic RNA component (M1 or rnpB) and a protein subunit.</text>
</comment>
<evidence type="ECO:0000256" key="6">
    <source>
        <dbReference type="HAMAP-Rule" id="MF_00227"/>
    </source>
</evidence>
<dbReference type="EC" id="3.1.26.5" evidence="6 7"/>
<dbReference type="Pfam" id="PF00825">
    <property type="entry name" value="Ribonuclease_P"/>
    <property type="match status" value="1"/>
</dbReference>
<evidence type="ECO:0000256" key="7">
    <source>
        <dbReference type="NCBIfam" id="TIGR00188"/>
    </source>
</evidence>
<dbReference type="Gene3D" id="3.30.230.10">
    <property type="match status" value="1"/>
</dbReference>
<dbReference type="InterPro" id="IPR020568">
    <property type="entry name" value="Ribosomal_Su5_D2-typ_SF"/>
</dbReference>
<evidence type="ECO:0000313" key="9">
    <source>
        <dbReference type="Proteomes" id="UP000063789"/>
    </source>
</evidence>
<evidence type="ECO:0000256" key="2">
    <source>
        <dbReference type="ARBA" id="ARBA00022722"/>
    </source>
</evidence>
<dbReference type="KEGG" id="goq:ACH46_20710"/>
<dbReference type="OrthoDB" id="196964at2"/>
<evidence type="ECO:0000313" key="8">
    <source>
        <dbReference type="EMBL" id="ALG86473.1"/>
    </source>
</evidence>
<proteinExistence type="inferred from homology"/>
<evidence type="ECO:0000256" key="4">
    <source>
        <dbReference type="ARBA" id="ARBA00022801"/>
    </source>
</evidence>
<comment type="catalytic activity">
    <reaction evidence="6">
        <text>Endonucleolytic cleavage of RNA, removing 5'-extranucleotides from tRNA precursor.</text>
        <dbReference type="EC" id="3.1.26.5"/>
    </reaction>
</comment>
<keyword evidence="4 6" id="KW-0378">Hydrolase</keyword>
<gene>
    <name evidence="6" type="primary">rnpA</name>
    <name evidence="8" type="ORF">ACH46_20710</name>
</gene>
<dbReference type="InterPro" id="IPR000100">
    <property type="entry name" value="RNase_P"/>
</dbReference>
<dbReference type="GO" id="GO:0004526">
    <property type="term" value="F:ribonuclease P activity"/>
    <property type="evidence" value="ECO:0007669"/>
    <property type="project" value="UniProtKB-UniRule"/>
</dbReference>
<reference evidence="9" key="1">
    <citation type="submission" date="2015-06" db="EMBL/GenBank/DDBJ databases">
        <title>Complete genome sequence and metabolic analysis of phthalate degradation pathway in Gordonia sp. QH-11.</title>
        <authorList>
            <person name="Jin D."/>
            <person name="Kong X."/>
            <person name="Bai Z."/>
        </authorList>
    </citation>
    <scope>NUCLEOTIDE SEQUENCE [LARGE SCALE GENOMIC DNA]</scope>
    <source>
        <strain evidence="9">QH-11</strain>
    </source>
</reference>